<sequence>MSNHHEEDLRPDLLETGAFDGNYQGEDSEELNTIFYHYWSR</sequence>
<feature type="region of interest" description="Disordered" evidence="1">
    <location>
        <begin position="1"/>
        <end position="25"/>
    </location>
</feature>
<dbReference type="AlphaFoldDB" id="A0AAW7ZFB4"/>
<name>A0AAW7ZFB4_9FIRM</name>
<proteinExistence type="predicted"/>
<dbReference type="RefSeq" id="WP_304543658.1">
    <property type="nucleotide sequence ID" value="NZ_JARPTC010000019.1"/>
</dbReference>
<comment type="caution">
    <text evidence="2">The sequence shown here is derived from an EMBL/GenBank/DDBJ whole genome shotgun (WGS) entry which is preliminary data.</text>
</comment>
<organism evidence="2 3">
    <name type="scientific">Desulforamulus aquiferis</name>
    <dbReference type="NCBI Taxonomy" id="1397668"/>
    <lineage>
        <taxon>Bacteria</taxon>
        <taxon>Bacillati</taxon>
        <taxon>Bacillota</taxon>
        <taxon>Clostridia</taxon>
        <taxon>Eubacteriales</taxon>
        <taxon>Peptococcaceae</taxon>
        <taxon>Desulforamulus</taxon>
    </lineage>
</organism>
<reference evidence="2" key="1">
    <citation type="journal article" date="2023" name="J. Hazard. Mater.">
        <title>Anaerobic biodegradation of pyrene and benzo[a]pyrene by a new sulfate-reducing Desulforamulus aquiferis strain DSA.</title>
        <authorList>
            <person name="Zhang Z."/>
            <person name="Sun J."/>
            <person name="Gong X."/>
            <person name="Wang C."/>
            <person name="Wang H."/>
        </authorList>
    </citation>
    <scope>NUCLEOTIDE SEQUENCE</scope>
    <source>
        <strain evidence="2">DSA</strain>
    </source>
</reference>
<keyword evidence="3" id="KW-1185">Reference proteome</keyword>
<protein>
    <submittedName>
        <fullName evidence="2">Uncharacterized protein</fullName>
    </submittedName>
</protein>
<evidence type="ECO:0000313" key="3">
    <source>
        <dbReference type="Proteomes" id="UP001172911"/>
    </source>
</evidence>
<dbReference type="EMBL" id="JARPTC010000019">
    <property type="protein sequence ID" value="MDO7788067.1"/>
    <property type="molecule type" value="Genomic_DNA"/>
</dbReference>
<feature type="compositionally biased region" description="Basic and acidic residues" evidence="1">
    <location>
        <begin position="1"/>
        <end position="13"/>
    </location>
</feature>
<gene>
    <name evidence="2" type="ORF">P6N53_12615</name>
</gene>
<dbReference type="Proteomes" id="UP001172911">
    <property type="component" value="Unassembled WGS sequence"/>
</dbReference>
<accession>A0AAW7ZFB4</accession>
<evidence type="ECO:0000313" key="2">
    <source>
        <dbReference type="EMBL" id="MDO7788067.1"/>
    </source>
</evidence>
<evidence type="ECO:0000256" key="1">
    <source>
        <dbReference type="SAM" id="MobiDB-lite"/>
    </source>
</evidence>
<reference evidence="2" key="2">
    <citation type="submission" date="2023-03" db="EMBL/GenBank/DDBJ databases">
        <authorList>
            <person name="Zhang Z."/>
        </authorList>
    </citation>
    <scope>NUCLEOTIDE SEQUENCE</scope>
    <source>
        <strain evidence="2">DSA</strain>
    </source>
</reference>